<feature type="non-terminal residue" evidence="2">
    <location>
        <position position="68"/>
    </location>
</feature>
<reference evidence="3" key="1">
    <citation type="submission" date="2017-02" db="EMBL/GenBank/DDBJ databases">
        <authorList>
            <person name="Varghese N."/>
            <person name="Submissions S."/>
        </authorList>
    </citation>
    <scope>NUCLEOTIDE SEQUENCE [LARGE SCALE GENOMIC DNA]</scope>
    <source>
        <strain evidence="3">DSM 16521</strain>
    </source>
</reference>
<dbReference type="OrthoDB" id="29496at2"/>
<dbReference type="AlphaFoldDB" id="A0A1T4SNV9"/>
<evidence type="ECO:0000313" key="2">
    <source>
        <dbReference type="EMBL" id="SKA29862.1"/>
    </source>
</evidence>
<dbReference type="RefSeq" id="WP_078666708.1">
    <property type="nucleotide sequence ID" value="NZ_FUXM01000074.1"/>
</dbReference>
<dbReference type="Pfam" id="PF14294">
    <property type="entry name" value="DUF4372"/>
    <property type="match status" value="1"/>
</dbReference>
<organism evidence="2 3">
    <name type="scientific">Carboxydocella sporoproducens DSM 16521</name>
    <dbReference type="NCBI Taxonomy" id="1121270"/>
    <lineage>
        <taxon>Bacteria</taxon>
        <taxon>Bacillati</taxon>
        <taxon>Bacillota</taxon>
        <taxon>Clostridia</taxon>
        <taxon>Eubacteriales</taxon>
        <taxon>Clostridiales Family XVI. Incertae Sedis</taxon>
        <taxon>Carboxydocella</taxon>
    </lineage>
</organism>
<sequence>MRGKDITKSTFFQLFQPIFHEKIFQLINNAGVDKYVKKLTALKLFYLLAYAQLEQLKGLRDISNSLNN</sequence>
<dbReference type="InterPro" id="IPR025399">
    <property type="entry name" value="DUF4372"/>
</dbReference>
<dbReference type="EMBL" id="FUXM01000074">
    <property type="protein sequence ID" value="SKA29862.1"/>
    <property type="molecule type" value="Genomic_DNA"/>
</dbReference>
<dbReference type="Proteomes" id="UP000189933">
    <property type="component" value="Unassembled WGS sequence"/>
</dbReference>
<proteinExistence type="predicted"/>
<feature type="domain" description="DUF4372" evidence="1">
    <location>
        <begin position="8"/>
        <end position="67"/>
    </location>
</feature>
<accession>A0A1T4SNV9</accession>
<evidence type="ECO:0000313" key="3">
    <source>
        <dbReference type="Proteomes" id="UP000189933"/>
    </source>
</evidence>
<protein>
    <recommendedName>
        <fullName evidence="1">DUF4372 domain-containing protein</fullName>
    </recommendedName>
</protein>
<name>A0A1T4SNV9_9FIRM</name>
<keyword evidence="3" id="KW-1185">Reference proteome</keyword>
<evidence type="ECO:0000259" key="1">
    <source>
        <dbReference type="Pfam" id="PF14294"/>
    </source>
</evidence>
<gene>
    <name evidence="2" type="ORF">SAMN02745885_02786</name>
</gene>